<dbReference type="PANTHER" id="PTHR46425:SF1">
    <property type="entry name" value="TRANSCRIPTION TERMINATION FACTOR RHO"/>
    <property type="match status" value="1"/>
</dbReference>
<comment type="function">
    <text evidence="9">Facilitates transcription termination by a mechanism that involves Rho binding to the nascent RNA, activation of Rho's RNA-dependent ATPase activity, and release of the mRNA from the DNA template.</text>
</comment>
<evidence type="ECO:0000313" key="14">
    <source>
        <dbReference type="EMBL" id="ANZ44848.1"/>
    </source>
</evidence>
<keyword evidence="8 9" id="KW-0804">Transcription</keyword>
<comment type="caution">
    <text evidence="9">Lacks conserved residue(s) required for the propagation of feature annotation.</text>
</comment>
<dbReference type="NCBIfam" id="TIGR00767">
    <property type="entry name" value="rho"/>
    <property type="match status" value="1"/>
</dbReference>
<dbReference type="Gene3D" id="2.40.50.140">
    <property type="entry name" value="Nucleic acid-binding proteins"/>
    <property type="match status" value="1"/>
</dbReference>
<dbReference type="InterPro" id="IPR004665">
    <property type="entry name" value="Term_rho"/>
</dbReference>
<keyword evidence="2 9" id="KW-0547">Nucleotide-binding</keyword>
<dbReference type="PANTHER" id="PTHR46425">
    <property type="entry name" value="TRANSCRIPTION TERMINATION FACTOR RHO"/>
    <property type="match status" value="1"/>
</dbReference>
<dbReference type="EC" id="3.6.4.-" evidence="9 10"/>
<evidence type="ECO:0000256" key="8">
    <source>
        <dbReference type="ARBA" id="ARBA00023163"/>
    </source>
</evidence>
<proteinExistence type="inferred from homology"/>
<dbReference type="KEGG" id="cpor:BED41_06985"/>
<evidence type="ECO:0000256" key="5">
    <source>
        <dbReference type="ARBA" id="ARBA00022840"/>
    </source>
</evidence>
<evidence type="ECO:0000256" key="6">
    <source>
        <dbReference type="ARBA" id="ARBA00022884"/>
    </source>
</evidence>
<feature type="compositionally biased region" description="Acidic residues" evidence="12">
    <location>
        <begin position="146"/>
        <end position="161"/>
    </location>
</feature>
<dbReference type="NCBIfam" id="NF006886">
    <property type="entry name" value="PRK09376.1"/>
    <property type="match status" value="1"/>
</dbReference>
<evidence type="ECO:0000256" key="7">
    <source>
        <dbReference type="ARBA" id="ARBA00023015"/>
    </source>
</evidence>
<dbReference type="InterPro" id="IPR041703">
    <property type="entry name" value="Rho_factor_ATP-bd"/>
</dbReference>
<feature type="compositionally biased region" description="Low complexity" evidence="12">
    <location>
        <begin position="133"/>
        <end position="145"/>
    </location>
</feature>
<evidence type="ECO:0000259" key="13">
    <source>
        <dbReference type="PROSITE" id="PS51856"/>
    </source>
</evidence>
<dbReference type="InterPro" id="IPR012340">
    <property type="entry name" value="NA-bd_OB-fold"/>
</dbReference>
<dbReference type="GO" id="GO:0005524">
    <property type="term" value="F:ATP binding"/>
    <property type="evidence" value="ECO:0007669"/>
    <property type="project" value="UniProtKB-UniRule"/>
</dbReference>
<evidence type="ECO:0000256" key="12">
    <source>
        <dbReference type="SAM" id="MobiDB-lite"/>
    </source>
</evidence>
<dbReference type="GO" id="GO:0016787">
    <property type="term" value="F:hydrolase activity"/>
    <property type="evidence" value="ECO:0007669"/>
    <property type="project" value="UniProtKB-KW"/>
</dbReference>
<feature type="region of interest" description="Disordered" evidence="12">
    <location>
        <begin position="1"/>
        <end position="227"/>
    </location>
</feature>
<dbReference type="Pfam" id="PF00006">
    <property type="entry name" value="ATP-synt_ab"/>
    <property type="match status" value="1"/>
</dbReference>
<reference evidence="14" key="1">
    <citation type="submission" date="2016-08" db="EMBL/GenBank/DDBJ databases">
        <title>Complete genome of Cloacibacillus porcorum.</title>
        <authorList>
            <person name="Looft T."/>
            <person name="Bayles D.O."/>
            <person name="Alt D.P."/>
        </authorList>
    </citation>
    <scope>NUCLEOTIDE SEQUENCE [LARGE SCALE GENOMIC DNA]</scope>
    <source>
        <strain evidence="14">CL-84</strain>
    </source>
</reference>
<feature type="binding site" evidence="9">
    <location>
        <begin position="400"/>
        <end position="405"/>
    </location>
    <ligand>
        <name>ATP</name>
        <dbReference type="ChEBI" id="CHEBI:30616"/>
    </ligand>
</feature>
<dbReference type="SUPFAM" id="SSF52540">
    <property type="entry name" value="P-loop containing nucleoside triphosphate hydrolases"/>
    <property type="match status" value="1"/>
</dbReference>
<dbReference type="EMBL" id="CP016757">
    <property type="protein sequence ID" value="ANZ44848.1"/>
    <property type="molecule type" value="Genomic_DNA"/>
</dbReference>
<keyword evidence="1 9" id="KW-0806">Transcription termination</keyword>
<dbReference type="SMART" id="SM00357">
    <property type="entry name" value="CSP"/>
    <property type="match status" value="1"/>
</dbReference>
<sequence length="650" mass="71848">MPRKKTEPTDEPKAAVRRRAASKRGEPAENAESAAEIKGSAAEAPEETPVRKKRTYVRKKDEENTVTEAAEVQEEQPAAEEKKSRRGRKRTVAEATGTLFPEEEKEAAEQEDKKTVKRTRRSPKKEPEASVNETAEAAEPPQAEAPSDEAAEPAGADDDITPDAAQLAQATESESCADEAPEEKNEDIEIEKEIEAASETEDGAEACDEGTVENRNLPVVDSQKNDRGQIRHQHPKLGFNQLAGQTLAELRKIAKEIGVTSITTRRKDDLINDILKTQAEALGYRFNGGTLECMSEGYGFLRPSGLLPSSNDIYVSASQIRRFGLRNGDVVWGIIRPPKDQEHYEALLRVENVNFTDPEAARRRPHFEALTPIFPTEKLELETDRKQIATRIVDIFAPIGKGQRALIVSPPKAGKTTLLKNLAHSITTNHPEVILMVLLIDERPEEVTDMARSVDGEIIASTFDRPAEEHLRVAGLALEKAKRLVEVSKDVVLLLDSITRLARASNLIVPPSGRTLSGGMDPAALYFPKKFFGAARNIENGGSLTIIGTSLVETGSRMDDVIYEEFKGTGNMEVHLSRKISEQRIFPALDITRSGTRKEELMVPEGDLQRIWGLRRKIANMDEAEVLNLILDKLRNTPTNRDFLATIKAG</sequence>
<organism evidence="14 15">
    <name type="scientific">Cloacibacillus porcorum</name>
    <dbReference type="NCBI Taxonomy" id="1197717"/>
    <lineage>
        <taxon>Bacteria</taxon>
        <taxon>Thermotogati</taxon>
        <taxon>Synergistota</taxon>
        <taxon>Synergistia</taxon>
        <taxon>Synergistales</taxon>
        <taxon>Synergistaceae</taxon>
        <taxon>Cloacibacillus</taxon>
    </lineage>
</organism>
<dbReference type="InterPro" id="IPR003593">
    <property type="entry name" value="AAA+_ATPase"/>
</dbReference>
<evidence type="ECO:0000256" key="3">
    <source>
        <dbReference type="ARBA" id="ARBA00022801"/>
    </source>
</evidence>
<dbReference type="AlphaFoldDB" id="A0A1B2I4D5"/>
<protein>
    <recommendedName>
        <fullName evidence="9 10">Transcription termination factor Rho</fullName>
        <ecNumber evidence="9 10">3.6.4.-</ecNumber>
    </recommendedName>
    <alternativeName>
        <fullName evidence="9">ATP-dependent helicase Rho</fullName>
    </alternativeName>
</protein>
<evidence type="ECO:0000256" key="10">
    <source>
        <dbReference type="NCBIfam" id="TIGR00767"/>
    </source>
</evidence>
<keyword evidence="4 9" id="KW-0347">Helicase</keyword>
<dbReference type="GO" id="GO:0004386">
    <property type="term" value="F:helicase activity"/>
    <property type="evidence" value="ECO:0007669"/>
    <property type="project" value="UniProtKB-UniRule"/>
</dbReference>
<dbReference type="InterPro" id="IPR036269">
    <property type="entry name" value="Rho_N_sf"/>
</dbReference>
<dbReference type="CDD" id="cd01128">
    <property type="entry name" value="rho_factor_C"/>
    <property type="match status" value="1"/>
</dbReference>
<dbReference type="InterPro" id="IPR000194">
    <property type="entry name" value="ATPase_F1/V1/A1_a/bsu_nucl-bd"/>
</dbReference>
<name>A0A1B2I4D5_9BACT</name>
<feature type="binding site" evidence="9">
    <location>
        <begin position="412"/>
        <end position="417"/>
    </location>
    <ligand>
        <name>ATP</name>
        <dbReference type="ChEBI" id="CHEBI:30616"/>
    </ligand>
</feature>
<dbReference type="GO" id="GO:0006353">
    <property type="term" value="P:DNA-templated transcription termination"/>
    <property type="evidence" value="ECO:0007669"/>
    <property type="project" value="UniProtKB-UniRule"/>
</dbReference>
<dbReference type="GO" id="GO:0003723">
    <property type="term" value="F:RNA binding"/>
    <property type="evidence" value="ECO:0007669"/>
    <property type="project" value="UniProtKB-UniRule"/>
</dbReference>
<dbReference type="HAMAP" id="MF_01884">
    <property type="entry name" value="Rho"/>
    <property type="match status" value="1"/>
</dbReference>
<evidence type="ECO:0000313" key="15">
    <source>
        <dbReference type="Proteomes" id="UP000093044"/>
    </source>
</evidence>
<dbReference type="CDD" id="cd04459">
    <property type="entry name" value="Rho_CSD"/>
    <property type="match status" value="1"/>
</dbReference>
<dbReference type="SUPFAM" id="SSF68912">
    <property type="entry name" value="Rho N-terminal domain-like"/>
    <property type="match status" value="1"/>
</dbReference>
<evidence type="ECO:0000256" key="9">
    <source>
        <dbReference type="HAMAP-Rule" id="MF_01884"/>
    </source>
</evidence>
<evidence type="ECO:0000256" key="1">
    <source>
        <dbReference type="ARBA" id="ARBA00022472"/>
    </source>
</evidence>
<keyword evidence="15" id="KW-1185">Reference proteome</keyword>
<dbReference type="SMART" id="SM00959">
    <property type="entry name" value="Rho_N"/>
    <property type="match status" value="1"/>
</dbReference>
<comment type="subunit">
    <text evidence="9">Homohexamer. The homohexamer assembles into an open ring structure.</text>
</comment>
<dbReference type="Gene3D" id="3.40.50.300">
    <property type="entry name" value="P-loop containing nucleotide triphosphate hydrolases"/>
    <property type="match status" value="1"/>
</dbReference>
<dbReference type="InterPro" id="IPR027417">
    <property type="entry name" value="P-loop_NTPase"/>
</dbReference>
<keyword evidence="3 9" id="KW-0378">Hydrolase</keyword>
<dbReference type="PROSITE" id="PS51856">
    <property type="entry name" value="RHO_RNA_BD"/>
    <property type="match status" value="1"/>
</dbReference>
<comment type="similarity">
    <text evidence="9 11">Belongs to the Rho family.</text>
</comment>
<keyword evidence="7 9" id="KW-0805">Transcription regulation</keyword>
<feature type="domain" description="Rho RNA-BD" evidence="13">
    <location>
        <begin position="284"/>
        <end position="357"/>
    </location>
</feature>
<dbReference type="InterPro" id="IPR011113">
    <property type="entry name" value="Rho_RNA-bd"/>
</dbReference>
<dbReference type="Pfam" id="PF07498">
    <property type="entry name" value="Rho_N"/>
    <property type="match status" value="1"/>
</dbReference>
<dbReference type="GO" id="GO:0008186">
    <property type="term" value="F:ATP-dependent activity, acting on RNA"/>
    <property type="evidence" value="ECO:0007669"/>
    <property type="project" value="UniProtKB-UniRule"/>
</dbReference>
<feature type="compositionally biased region" description="Acidic residues" evidence="12">
    <location>
        <begin position="175"/>
        <end position="211"/>
    </location>
</feature>
<feature type="compositionally biased region" description="Basic and acidic residues" evidence="12">
    <location>
        <begin position="1"/>
        <end position="14"/>
    </location>
</feature>
<dbReference type="SUPFAM" id="SSF50249">
    <property type="entry name" value="Nucleic acid-binding proteins"/>
    <property type="match status" value="1"/>
</dbReference>
<dbReference type="STRING" id="1197717.BED41_06985"/>
<evidence type="ECO:0000256" key="11">
    <source>
        <dbReference type="PROSITE-ProRule" id="PRU01203"/>
    </source>
</evidence>
<evidence type="ECO:0000256" key="4">
    <source>
        <dbReference type="ARBA" id="ARBA00022806"/>
    </source>
</evidence>
<keyword evidence="5 9" id="KW-0067">ATP-binding</keyword>
<dbReference type="InterPro" id="IPR011129">
    <property type="entry name" value="CSD"/>
</dbReference>
<accession>A0A1B2I4D5</accession>
<dbReference type="SMART" id="SM00382">
    <property type="entry name" value="AAA"/>
    <property type="match status" value="1"/>
</dbReference>
<dbReference type="Pfam" id="PF07497">
    <property type="entry name" value="Rho_RNA_bind"/>
    <property type="match status" value="1"/>
</dbReference>
<dbReference type="InterPro" id="IPR011112">
    <property type="entry name" value="Rho-like_N"/>
</dbReference>
<feature type="binding site" evidence="9">
    <location>
        <position position="443"/>
    </location>
    <ligand>
        <name>ATP</name>
        <dbReference type="ChEBI" id="CHEBI:30616"/>
    </ligand>
</feature>
<dbReference type="Proteomes" id="UP000093044">
    <property type="component" value="Chromosome"/>
</dbReference>
<evidence type="ECO:0000256" key="2">
    <source>
        <dbReference type="ARBA" id="ARBA00022741"/>
    </source>
</evidence>
<keyword evidence="6 9" id="KW-0694">RNA-binding</keyword>
<gene>
    <name evidence="9" type="primary">rho</name>
    <name evidence="14" type="ORF">BED41_06985</name>
</gene>